<dbReference type="RefSeq" id="WP_134482878.1">
    <property type="nucleotide sequence ID" value="NZ_LR216287.1"/>
</dbReference>
<gene>
    <name evidence="4" type="ORF">NFRAN_0534</name>
</gene>
<feature type="transmembrane region" description="Helical" evidence="2">
    <location>
        <begin position="60"/>
        <end position="85"/>
    </location>
</feature>
<dbReference type="EMBL" id="LR216287">
    <property type="protein sequence ID" value="VFJ12855.1"/>
    <property type="molecule type" value="Genomic_DNA"/>
</dbReference>
<dbReference type="GeneID" id="39420052"/>
<evidence type="ECO:0000256" key="1">
    <source>
        <dbReference type="SAM" id="MobiDB-lite"/>
    </source>
</evidence>
<dbReference type="InterPro" id="IPR000326">
    <property type="entry name" value="PAP2/HPO"/>
</dbReference>
<evidence type="ECO:0000259" key="3">
    <source>
        <dbReference type="Pfam" id="PF01569"/>
    </source>
</evidence>
<dbReference type="Pfam" id="PF01569">
    <property type="entry name" value="PAP2"/>
    <property type="match status" value="1"/>
</dbReference>
<dbReference type="Proteomes" id="UP000294299">
    <property type="component" value="Chromosome NFRAN"/>
</dbReference>
<reference evidence="4 5" key="1">
    <citation type="submission" date="2019-02" db="EMBL/GenBank/DDBJ databases">
        <authorList>
            <person name="Lehtovirta-Morley E L."/>
        </authorList>
    </citation>
    <scope>NUCLEOTIDE SEQUENCE [LARGE SCALE GENOMIC DNA]</scope>
    <source>
        <strain evidence="4">NFRAN1</strain>
    </source>
</reference>
<proteinExistence type="predicted"/>
<keyword evidence="2" id="KW-0472">Membrane</keyword>
<dbReference type="KEGG" id="nfn:NFRAN_0534"/>
<feature type="transmembrane region" description="Helical" evidence="2">
    <location>
        <begin position="177"/>
        <end position="196"/>
    </location>
</feature>
<evidence type="ECO:0000313" key="4">
    <source>
        <dbReference type="EMBL" id="VFJ12855.1"/>
    </source>
</evidence>
<feature type="transmembrane region" description="Helical" evidence="2">
    <location>
        <begin position="92"/>
        <end position="110"/>
    </location>
</feature>
<protein>
    <submittedName>
        <fullName evidence="4">PAP2 superfamily protein (Modular protein)</fullName>
    </submittedName>
</protein>
<keyword evidence="2" id="KW-1133">Transmembrane helix</keyword>
<dbReference type="PANTHER" id="PTHR14969">
    <property type="entry name" value="SPHINGOSINE-1-PHOSPHATE PHOSPHOHYDROLASE"/>
    <property type="match status" value="1"/>
</dbReference>
<feature type="transmembrane region" description="Helical" evidence="2">
    <location>
        <begin position="202"/>
        <end position="220"/>
    </location>
</feature>
<evidence type="ECO:0000256" key="2">
    <source>
        <dbReference type="SAM" id="Phobius"/>
    </source>
</evidence>
<accession>A0A484I6W9</accession>
<keyword evidence="5" id="KW-1185">Reference proteome</keyword>
<feature type="compositionally biased region" description="Basic and acidic residues" evidence="1">
    <location>
        <begin position="279"/>
        <end position="293"/>
    </location>
</feature>
<evidence type="ECO:0000313" key="5">
    <source>
        <dbReference type="Proteomes" id="UP000294299"/>
    </source>
</evidence>
<dbReference type="OrthoDB" id="10182at2157"/>
<dbReference type="Gene3D" id="1.20.144.10">
    <property type="entry name" value="Phosphatidic acid phosphatase type 2/haloperoxidase"/>
    <property type="match status" value="1"/>
</dbReference>
<organism evidence="4 5">
    <name type="scientific">Candidatus Nitrosocosmicus franklandianus</name>
    <dbReference type="NCBI Taxonomy" id="1798806"/>
    <lineage>
        <taxon>Archaea</taxon>
        <taxon>Nitrososphaerota</taxon>
        <taxon>Nitrososphaeria</taxon>
        <taxon>Nitrososphaerales</taxon>
        <taxon>Nitrososphaeraceae</taxon>
        <taxon>Candidatus Nitrosocosmicus</taxon>
    </lineage>
</organism>
<feature type="transmembrane region" description="Helical" evidence="2">
    <location>
        <begin position="153"/>
        <end position="170"/>
    </location>
</feature>
<dbReference type="InterPro" id="IPR036938">
    <property type="entry name" value="PAP2/HPO_sf"/>
</dbReference>
<feature type="domain" description="Phosphatidic acid phosphatase type 2/haloperoxidase" evidence="3">
    <location>
        <begin position="93"/>
        <end position="222"/>
    </location>
</feature>
<name>A0A484I6W9_9ARCH</name>
<keyword evidence="2" id="KW-0812">Transmembrane</keyword>
<dbReference type="SUPFAM" id="SSF48317">
    <property type="entry name" value="Acid phosphatase/Vanadium-dependent haloperoxidase"/>
    <property type="match status" value="1"/>
</dbReference>
<feature type="transmembrane region" description="Helical" evidence="2">
    <location>
        <begin position="21"/>
        <end position="40"/>
    </location>
</feature>
<feature type="region of interest" description="Disordered" evidence="1">
    <location>
        <begin position="268"/>
        <end position="293"/>
    </location>
</feature>
<sequence>MNQKKIYKDDTNPFWNIRLSVLIYFFISFVIISIIALSGITKNLDESIVNFFSSIQEPSFDLIFIIVTTTADTINLIIAGFVLTIIKRTRRFGMILLISLVAITILVTYIKPLFGVEQPQQEFVPLISLPEKFTLERDSFMPFAQAFSYPSNHIASAVAFSFIVGGISYLRSHKFAISFLIAFPMLIGFTKLYLFQHSVTDLIGGYLFGLIVVSLIVKGLKANTETMKSRKEPSQVVENDGLKGIEDVKGAEKIENIENEDEVQKVGRIIDKGSTTTADVDKKEKPQRDNKNS</sequence>
<dbReference type="PANTHER" id="PTHR14969:SF13">
    <property type="entry name" value="AT30094P"/>
    <property type="match status" value="1"/>
</dbReference>
<dbReference type="AlphaFoldDB" id="A0A484I6W9"/>